<reference evidence="1" key="1">
    <citation type="journal article" date="2015" name="Nature">
        <title>Complex archaea that bridge the gap between prokaryotes and eukaryotes.</title>
        <authorList>
            <person name="Spang A."/>
            <person name="Saw J.H."/>
            <person name="Jorgensen S.L."/>
            <person name="Zaremba-Niedzwiedzka K."/>
            <person name="Martijn J."/>
            <person name="Lind A.E."/>
            <person name="van Eijk R."/>
            <person name="Schleper C."/>
            <person name="Guy L."/>
            <person name="Ettema T.J."/>
        </authorList>
    </citation>
    <scope>NUCLEOTIDE SEQUENCE</scope>
</reference>
<protein>
    <submittedName>
        <fullName evidence="1">Uncharacterized protein</fullName>
    </submittedName>
</protein>
<evidence type="ECO:0000313" key="1">
    <source>
        <dbReference type="EMBL" id="KKN17042.1"/>
    </source>
</evidence>
<organism evidence="1">
    <name type="scientific">marine sediment metagenome</name>
    <dbReference type="NCBI Taxonomy" id="412755"/>
    <lineage>
        <taxon>unclassified sequences</taxon>
        <taxon>metagenomes</taxon>
        <taxon>ecological metagenomes</taxon>
    </lineage>
</organism>
<comment type="caution">
    <text evidence="1">The sequence shown here is derived from an EMBL/GenBank/DDBJ whole genome shotgun (WGS) entry which is preliminary data.</text>
</comment>
<dbReference type="EMBL" id="LAZR01003562">
    <property type="protein sequence ID" value="KKN17042.1"/>
    <property type="molecule type" value="Genomic_DNA"/>
</dbReference>
<sequence length="114" mass="13930">MNRIKYCISAVVYFTIIMYMTVKWSPWNPWNVGRLNTALQKYMETVMYRERVIAFGHDWAIDAFEEYNEIPFFVRQFTFKDKLKILFMPFSCGNYYRMPWYLIEAWLCGAEIEE</sequence>
<accession>A0A0F9NY40</accession>
<dbReference type="AlphaFoldDB" id="A0A0F9NY40"/>
<proteinExistence type="predicted"/>
<gene>
    <name evidence="1" type="ORF">LCGC14_0969910</name>
</gene>
<name>A0A0F9NY40_9ZZZZ</name>